<comment type="caution">
    <text evidence="2">The sequence shown here is derived from an EMBL/GenBank/DDBJ whole genome shotgun (WGS) entry which is preliminary data.</text>
</comment>
<dbReference type="EMBL" id="RCHR01000002">
    <property type="protein sequence ID" value="RLL47069.1"/>
    <property type="molecule type" value="Genomic_DNA"/>
</dbReference>
<evidence type="ECO:0008006" key="4">
    <source>
        <dbReference type="Google" id="ProtNLM"/>
    </source>
</evidence>
<feature type="coiled-coil region" evidence="1">
    <location>
        <begin position="83"/>
        <end position="110"/>
    </location>
</feature>
<dbReference type="Gene3D" id="1.20.120.570">
    <property type="entry name" value="YkyA-like"/>
    <property type="match status" value="1"/>
</dbReference>
<gene>
    <name evidence="2" type="ORF">D8M04_07735</name>
</gene>
<organism evidence="2 3">
    <name type="scientific">Oceanobacillus piezotolerans</name>
    <dbReference type="NCBI Taxonomy" id="2448030"/>
    <lineage>
        <taxon>Bacteria</taxon>
        <taxon>Bacillati</taxon>
        <taxon>Bacillota</taxon>
        <taxon>Bacilli</taxon>
        <taxon>Bacillales</taxon>
        <taxon>Bacillaceae</taxon>
        <taxon>Oceanobacillus</taxon>
    </lineage>
</organism>
<name>A0A498DRJ2_9BACI</name>
<dbReference type="RefSeq" id="WP_121522320.1">
    <property type="nucleotide sequence ID" value="NZ_RCHR01000002.1"/>
</dbReference>
<reference evidence="2 3" key="1">
    <citation type="submission" date="2018-10" db="EMBL/GenBank/DDBJ databases">
        <title>Oceanobacillus sp. YLB-02 draft genome.</title>
        <authorList>
            <person name="Yu L."/>
        </authorList>
    </citation>
    <scope>NUCLEOTIDE SEQUENCE [LARGE SCALE GENOMIC DNA]</scope>
    <source>
        <strain evidence="2 3">YLB-02</strain>
    </source>
</reference>
<dbReference type="Pfam" id="PF10368">
    <property type="entry name" value="YkyA"/>
    <property type="match status" value="1"/>
</dbReference>
<dbReference type="PROSITE" id="PS51257">
    <property type="entry name" value="PROKAR_LIPOPROTEIN"/>
    <property type="match status" value="1"/>
</dbReference>
<dbReference type="InterPro" id="IPR036785">
    <property type="entry name" value="YkyA-like_sf"/>
</dbReference>
<dbReference type="InterPro" id="IPR019454">
    <property type="entry name" value="Lipoprot_YkyA-like"/>
</dbReference>
<dbReference type="Proteomes" id="UP000270219">
    <property type="component" value="Unassembled WGS sequence"/>
</dbReference>
<evidence type="ECO:0000313" key="3">
    <source>
        <dbReference type="Proteomes" id="UP000270219"/>
    </source>
</evidence>
<evidence type="ECO:0000256" key="1">
    <source>
        <dbReference type="SAM" id="Coils"/>
    </source>
</evidence>
<keyword evidence="1" id="KW-0175">Coiled coil</keyword>
<keyword evidence="3" id="KW-1185">Reference proteome</keyword>
<sequence>MDRLIVIVTSFLGLFLLGGCANQVENAMAVTESVHTTGNGLVDELNSIVKQESELQDSFEQTLAEDKELKSLADGSSTVFANIEARKESLNRIEEYRNQLEENYTAFTDNDTSDLPEEDVGALTESLDQLTSSISDYMSHYADALREQEEFFKSLAEDNATYKTMTEGIESIASNDEKTSEFLLQLDEQLAALQNDYESLQVALNEKANAS</sequence>
<protein>
    <recommendedName>
        <fullName evidence="4">Cell-wall binding lipoprotein</fullName>
    </recommendedName>
</protein>
<evidence type="ECO:0000313" key="2">
    <source>
        <dbReference type="EMBL" id="RLL47069.1"/>
    </source>
</evidence>
<accession>A0A498DRJ2</accession>
<proteinExistence type="predicted"/>
<dbReference type="OrthoDB" id="2156400at2"/>
<feature type="coiled-coil region" evidence="1">
    <location>
        <begin position="183"/>
        <end position="210"/>
    </location>
</feature>
<dbReference type="AlphaFoldDB" id="A0A498DRJ2"/>
<dbReference type="SUPFAM" id="SSF140423">
    <property type="entry name" value="MW0975(SA0943)-like"/>
    <property type="match status" value="1"/>
</dbReference>